<evidence type="ECO:0000313" key="2">
    <source>
        <dbReference type="EMBL" id="GLS66246.1"/>
    </source>
</evidence>
<evidence type="ECO:0000313" key="3">
    <source>
        <dbReference type="Proteomes" id="UP000321960"/>
    </source>
</evidence>
<keyword evidence="4" id="KW-1185">Reference proteome</keyword>
<organism evidence="1 3">
    <name type="scientific">Methylobacterium oxalidis</name>
    <dbReference type="NCBI Taxonomy" id="944322"/>
    <lineage>
        <taxon>Bacteria</taxon>
        <taxon>Pseudomonadati</taxon>
        <taxon>Pseudomonadota</taxon>
        <taxon>Alphaproteobacteria</taxon>
        <taxon>Hyphomicrobiales</taxon>
        <taxon>Methylobacteriaceae</taxon>
        <taxon>Methylobacterium</taxon>
    </lineage>
</organism>
<accession>A0A512J9K6</accession>
<comment type="caution">
    <text evidence="1">The sequence shown here is derived from an EMBL/GenBank/DDBJ whole genome shotgun (WGS) entry which is preliminary data.</text>
</comment>
<evidence type="ECO:0000313" key="1">
    <source>
        <dbReference type="EMBL" id="GEP06632.1"/>
    </source>
</evidence>
<dbReference type="Proteomes" id="UP001156856">
    <property type="component" value="Unassembled WGS sequence"/>
</dbReference>
<reference evidence="4" key="2">
    <citation type="journal article" date="2019" name="Int. J. Syst. Evol. Microbiol.">
        <title>The Global Catalogue of Microorganisms (GCM) 10K type strain sequencing project: providing services to taxonomists for standard genome sequencing and annotation.</title>
        <authorList>
            <consortium name="The Broad Institute Genomics Platform"/>
            <consortium name="The Broad Institute Genome Sequencing Center for Infectious Disease"/>
            <person name="Wu L."/>
            <person name="Ma J."/>
        </authorList>
    </citation>
    <scope>NUCLEOTIDE SEQUENCE [LARGE SCALE GENOMIC DNA]</scope>
    <source>
        <strain evidence="4">NBRC 107715</strain>
    </source>
</reference>
<dbReference type="Proteomes" id="UP000321960">
    <property type="component" value="Unassembled WGS sequence"/>
</dbReference>
<evidence type="ECO:0000313" key="4">
    <source>
        <dbReference type="Proteomes" id="UP001156856"/>
    </source>
</evidence>
<reference evidence="2" key="1">
    <citation type="journal article" date="2014" name="Int. J. Syst. Evol. Microbiol.">
        <title>Complete genome of a new Firmicutes species belonging to the dominant human colonic microbiota ('Ruminococcus bicirculans') reveals two chromosomes and a selective capacity to utilize plant glucans.</title>
        <authorList>
            <consortium name="NISC Comparative Sequencing Program"/>
            <person name="Wegmann U."/>
            <person name="Louis P."/>
            <person name="Goesmann A."/>
            <person name="Henrissat B."/>
            <person name="Duncan S.H."/>
            <person name="Flint H.J."/>
        </authorList>
    </citation>
    <scope>NUCLEOTIDE SEQUENCE</scope>
    <source>
        <strain evidence="2">NBRC 107715</strain>
    </source>
</reference>
<reference evidence="2" key="4">
    <citation type="submission" date="2023-01" db="EMBL/GenBank/DDBJ databases">
        <title>Draft genome sequence of Methylobacterium oxalidis strain NBRC 107715.</title>
        <authorList>
            <person name="Sun Q."/>
            <person name="Mori K."/>
        </authorList>
    </citation>
    <scope>NUCLEOTIDE SEQUENCE</scope>
    <source>
        <strain evidence="2">NBRC 107715</strain>
    </source>
</reference>
<dbReference type="RefSeq" id="WP_147028150.1">
    <property type="nucleotide sequence ID" value="NZ_BJZU01000111.1"/>
</dbReference>
<dbReference type="EMBL" id="BSPK01000100">
    <property type="protein sequence ID" value="GLS66246.1"/>
    <property type="molecule type" value="Genomic_DNA"/>
</dbReference>
<protein>
    <submittedName>
        <fullName evidence="1">Uncharacterized protein</fullName>
    </submittedName>
</protein>
<gene>
    <name evidence="2" type="ORF">GCM10007888_46280</name>
    <name evidence="1" type="ORF">MOX02_46700</name>
</gene>
<sequence length="181" mass="19883">MRPGSGKIQRAVLAAFEAETDNAFTSQELIERAYPGLGRIEKKHRVAMSRAAKKLCMPETGLAWLRGGGLGGRLVFFNRYNVLSYATGRLKADPRNDYQSNDPRCTGGCTEVELRKEISPGGRCHRHVVPGGVWWRQVRLWTAQRDGEAEAAQQLEAELDGEGAALKAGQVTMSERAARVG</sequence>
<reference evidence="1 3" key="3">
    <citation type="submission" date="2019-07" db="EMBL/GenBank/DDBJ databases">
        <title>Whole genome shotgun sequence of Methylobacterium oxalidis NBRC 107715.</title>
        <authorList>
            <person name="Hosoyama A."/>
            <person name="Uohara A."/>
            <person name="Ohji S."/>
            <person name="Ichikawa N."/>
        </authorList>
    </citation>
    <scope>NUCLEOTIDE SEQUENCE [LARGE SCALE GENOMIC DNA]</scope>
    <source>
        <strain evidence="1 3">NBRC 107715</strain>
    </source>
</reference>
<dbReference type="OrthoDB" id="9909888at2"/>
<dbReference type="EMBL" id="BJZU01000111">
    <property type="protein sequence ID" value="GEP06632.1"/>
    <property type="molecule type" value="Genomic_DNA"/>
</dbReference>
<dbReference type="AlphaFoldDB" id="A0A512J9K6"/>
<proteinExistence type="predicted"/>
<name>A0A512J9K6_9HYPH</name>